<protein>
    <submittedName>
        <fullName evidence="1">Uncharacterized protein</fullName>
    </submittedName>
</protein>
<reference evidence="1" key="1">
    <citation type="submission" date="2022-10" db="EMBL/GenBank/DDBJ databases">
        <title>The complete genomes of actinobacterial strains from the NBC collection.</title>
        <authorList>
            <person name="Joergensen T.S."/>
            <person name="Alvarez Arevalo M."/>
            <person name="Sterndorff E.B."/>
            <person name="Faurdal D."/>
            <person name="Vuksanovic O."/>
            <person name="Mourched A.-S."/>
            <person name="Charusanti P."/>
            <person name="Shaw S."/>
            <person name="Blin K."/>
            <person name="Weber T."/>
        </authorList>
    </citation>
    <scope>NUCLEOTIDE SEQUENCE</scope>
    <source>
        <strain evidence="1">NBC 01771</strain>
    </source>
</reference>
<sequence>MKIRADIAELLRAGLSDRAISRQLQIRTSRVRAVRSALGLAPHQPGPTPADSPEDLFWRRAVPTEDGHLLWPGADPRVGARLRHGSVRYSAFKIAFQIRWGREPIRRVTTGCTQPGCVHPAHVEDRPMREQYAAIFGQAAA</sequence>
<proteinExistence type="predicted"/>
<gene>
    <name evidence="1" type="ORF">OG835_25970</name>
</gene>
<evidence type="ECO:0000313" key="1">
    <source>
        <dbReference type="EMBL" id="WSC00104.1"/>
    </source>
</evidence>
<dbReference type="Proteomes" id="UP001348369">
    <property type="component" value="Chromosome"/>
</dbReference>
<organism evidence="1 2">
    <name type="scientific">Streptomyces scopuliridis</name>
    <dbReference type="NCBI Taxonomy" id="452529"/>
    <lineage>
        <taxon>Bacteria</taxon>
        <taxon>Bacillati</taxon>
        <taxon>Actinomycetota</taxon>
        <taxon>Actinomycetes</taxon>
        <taxon>Kitasatosporales</taxon>
        <taxon>Streptomycetaceae</taxon>
        <taxon>Streptomyces</taxon>
    </lineage>
</organism>
<keyword evidence="2" id="KW-1185">Reference proteome</keyword>
<accession>A0ACD4ZNZ8</accession>
<evidence type="ECO:0000313" key="2">
    <source>
        <dbReference type="Proteomes" id="UP001348369"/>
    </source>
</evidence>
<name>A0ACD4ZNZ8_9ACTN</name>
<dbReference type="EMBL" id="CP109109">
    <property type="protein sequence ID" value="WSC00104.1"/>
    <property type="molecule type" value="Genomic_DNA"/>
</dbReference>